<sequence>MYSQYCQVIDGHGISAASESDSKEGDLYLVPDKPRLYHFTFLAVREDVDQQLEISTIVLEFGSESGKRCMLRWMGGGGDAVVPLQTAQSLLPKKPVTTDHIDWESVDIKSSTR</sequence>
<dbReference type="EMBL" id="JARBDR010000440">
    <property type="protein sequence ID" value="KAJ8312208.1"/>
    <property type="molecule type" value="Genomic_DNA"/>
</dbReference>
<comment type="caution">
    <text evidence="1">The sequence shown here is derived from an EMBL/GenBank/DDBJ whole genome shotgun (WGS) entry which is preliminary data.</text>
</comment>
<evidence type="ECO:0000313" key="2">
    <source>
        <dbReference type="Proteomes" id="UP001217089"/>
    </source>
</evidence>
<name>A0ABQ9F9E2_TEGGR</name>
<reference evidence="1 2" key="1">
    <citation type="submission" date="2022-12" db="EMBL/GenBank/DDBJ databases">
        <title>Chromosome-level genome of Tegillarca granosa.</title>
        <authorList>
            <person name="Kim J."/>
        </authorList>
    </citation>
    <scope>NUCLEOTIDE SEQUENCE [LARGE SCALE GENOMIC DNA]</scope>
    <source>
        <strain evidence="1">Teg-2019</strain>
        <tissue evidence="1">Adductor muscle</tissue>
    </source>
</reference>
<proteinExistence type="predicted"/>
<protein>
    <submittedName>
        <fullName evidence="1">Uncharacterized protein</fullName>
    </submittedName>
</protein>
<evidence type="ECO:0000313" key="1">
    <source>
        <dbReference type="EMBL" id="KAJ8312208.1"/>
    </source>
</evidence>
<dbReference type="Proteomes" id="UP001217089">
    <property type="component" value="Unassembled WGS sequence"/>
</dbReference>
<keyword evidence="2" id="KW-1185">Reference proteome</keyword>
<organism evidence="1 2">
    <name type="scientific">Tegillarca granosa</name>
    <name type="common">Malaysian cockle</name>
    <name type="synonym">Anadara granosa</name>
    <dbReference type="NCBI Taxonomy" id="220873"/>
    <lineage>
        <taxon>Eukaryota</taxon>
        <taxon>Metazoa</taxon>
        <taxon>Spiralia</taxon>
        <taxon>Lophotrochozoa</taxon>
        <taxon>Mollusca</taxon>
        <taxon>Bivalvia</taxon>
        <taxon>Autobranchia</taxon>
        <taxon>Pteriomorphia</taxon>
        <taxon>Arcoida</taxon>
        <taxon>Arcoidea</taxon>
        <taxon>Arcidae</taxon>
        <taxon>Tegillarca</taxon>
    </lineage>
</organism>
<accession>A0ABQ9F9E2</accession>
<gene>
    <name evidence="1" type="ORF">KUTeg_009581</name>
</gene>